<dbReference type="SUPFAM" id="SSF64518">
    <property type="entry name" value="Phase 1 flagellin"/>
    <property type="match status" value="1"/>
</dbReference>
<evidence type="ECO:0000256" key="2">
    <source>
        <dbReference type="ARBA" id="ARBA00023143"/>
    </source>
</evidence>
<dbReference type="InterPro" id="IPR001492">
    <property type="entry name" value="Flagellin"/>
</dbReference>
<dbReference type="PRINTS" id="PR00207">
    <property type="entry name" value="FLAGELLIN"/>
</dbReference>
<dbReference type="GO" id="GO:0005576">
    <property type="term" value="C:extracellular region"/>
    <property type="evidence" value="ECO:0007669"/>
    <property type="project" value="UniProtKB-SubCell"/>
</dbReference>
<dbReference type="PANTHER" id="PTHR42792:SF2">
    <property type="entry name" value="FLAGELLIN"/>
    <property type="match status" value="1"/>
</dbReference>
<evidence type="ECO:0000259" key="4">
    <source>
        <dbReference type="Pfam" id="PF00669"/>
    </source>
</evidence>
<dbReference type="Pfam" id="PF00700">
    <property type="entry name" value="Flagellin_C"/>
    <property type="match status" value="1"/>
</dbReference>
<evidence type="ECO:0000313" key="7">
    <source>
        <dbReference type="Proteomes" id="UP000286100"/>
    </source>
</evidence>
<dbReference type="InterPro" id="IPR001029">
    <property type="entry name" value="Flagellin_N"/>
</dbReference>
<keyword evidence="6" id="KW-0966">Cell projection</keyword>
<name>A0A418WPS3_9SPHN</name>
<gene>
    <name evidence="6" type="ORF">D3876_02405</name>
</gene>
<organism evidence="6 7">
    <name type="scientific">Sphingomonas cavernae</name>
    <dbReference type="NCBI Taxonomy" id="2320861"/>
    <lineage>
        <taxon>Bacteria</taxon>
        <taxon>Pseudomonadati</taxon>
        <taxon>Pseudomonadota</taxon>
        <taxon>Alphaproteobacteria</taxon>
        <taxon>Sphingomonadales</taxon>
        <taxon>Sphingomonadaceae</taxon>
        <taxon>Sphingomonas</taxon>
    </lineage>
</organism>
<feature type="domain" description="Flagellin N-terminal" evidence="4">
    <location>
        <begin position="4"/>
        <end position="142"/>
    </location>
</feature>
<dbReference type="GO" id="GO:0005198">
    <property type="term" value="F:structural molecule activity"/>
    <property type="evidence" value="ECO:0007669"/>
    <property type="project" value="UniProtKB-UniRule"/>
</dbReference>
<evidence type="ECO:0000256" key="1">
    <source>
        <dbReference type="ARBA" id="ARBA00005709"/>
    </source>
</evidence>
<dbReference type="OrthoDB" id="9796789at2"/>
<dbReference type="InterPro" id="IPR042187">
    <property type="entry name" value="Flagellin_C_sub2"/>
</dbReference>
<dbReference type="RefSeq" id="WP_119759508.1">
    <property type="nucleotide sequence ID" value="NZ_QYUM01000002.1"/>
</dbReference>
<comment type="similarity">
    <text evidence="1 3">Belongs to the bacterial flagellin family.</text>
</comment>
<dbReference type="Pfam" id="PF00669">
    <property type="entry name" value="Flagellin_N"/>
    <property type="match status" value="1"/>
</dbReference>
<dbReference type="AlphaFoldDB" id="A0A418WPS3"/>
<keyword evidence="6" id="KW-0969">Cilium</keyword>
<comment type="subcellular location">
    <subcellularLocation>
        <location evidence="3">Secreted</location>
    </subcellularLocation>
    <subcellularLocation>
        <location evidence="3">Bacterial flagellum</location>
    </subcellularLocation>
</comment>
<keyword evidence="3" id="KW-0964">Secreted</keyword>
<keyword evidence="2 3" id="KW-0975">Bacterial flagellum</keyword>
<dbReference type="EMBL" id="QYUM01000002">
    <property type="protein sequence ID" value="RJF93230.1"/>
    <property type="molecule type" value="Genomic_DNA"/>
</dbReference>
<keyword evidence="7" id="KW-1185">Reference proteome</keyword>
<evidence type="ECO:0000256" key="3">
    <source>
        <dbReference type="RuleBase" id="RU362073"/>
    </source>
</evidence>
<comment type="caution">
    <text evidence="6">The sequence shown here is derived from an EMBL/GenBank/DDBJ whole genome shotgun (WGS) entry which is preliminary data.</text>
</comment>
<keyword evidence="6" id="KW-0282">Flagellum</keyword>
<evidence type="ECO:0000259" key="5">
    <source>
        <dbReference type="Pfam" id="PF00700"/>
    </source>
</evidence>
<evidence type="ECO:0000313" key="6">
    <source>
        <dbReference type="EMBL" id="RJF93230.1"/>
    </source>
</evidence>
<proteinExistence type="inferred from homology"/>
<dbReference type="Gene3D" id="6.10.10.10">
    <property type="entry name" value="Flagellar export chaperone, C-terminal domain"/>
    <property type="match status" value="1"/>
</dbReference>
<feature type="domain" description="Flagellin C-terminal" evidence="5">
    <location>
        <begin position="185"/>
        <end position="270"/>
    </location>
</feature>
<dbReference type="Proteomes" id="UP000286100">
    <property type="component" value="Unassembled WGS sequence"/>
</dbReference>
<dbReference type="GO" id="GO:0009288">
    <property type="term" value="C:bacterial-type flagellum"/>
    <property type="evidence" value="ECO:0007669"/>
    <property type="project" value="UniProtKB-SubCell"/>
</dbReference>
<dbReference type="PANTHER" id="PTHR42792">
    <property type="entry name" value="FLAGELLIN"/>
    <property type="match status" value="1"/>
</dbReference>
<sequence length="271" mass="28107">MTVINSNSAALRAHNSSRVADKNLSTAMERLSTGKRINSAKDDAAGLAVASRMTAELKGIGAAIRNANDGISLAQTAEGAMGEVSNMLHRMKELSVQSANGTLSDGDKDNLQAEFAELIAQIDDVANRTTFNGVALADGTNTTVAIQTGTKAGETLDITLADLTATTLAVDAEDIGSTGDADAAMTAIDAAIDTVTTARATLGAVQNRLDATVNNLTSRSTNLEDSRSRIEDTDFSVETTNLAKSQILSQAATAMLAQANQSSQNVMSLLR</sequence>
<protein>
    <recommendedName>
        <fullName evidence="3">Flagellin</fullName>
    </recommendedName>
</protein>
<reference evidence="6 7" key="1">
    <citation type="submission" date="2018-09" db="EMBL/GenBank/DDBJ databases">
        <authorList>
            <person name="Zhu H."/>
        </authorList>
    </citation>
    <scope>NUCLEOTIDE SEQUENCE [LARGE SCALE GENOMIC DNA]</scope>
    <source>
        <strain evidence="6 7">K2R01-6</strain>
    </source>
</reference>
<dbReference type="InterPro" id="IPR046358">
    <property type="entry name" value="Flagellin_C"/>
</dbReference>
<accession>A0A418WPS3</accession>
<dbReference type="Gene3D" id="1.20.1330.10">
    <property type="entry name" value="f41 fragment of flagellin, N-terminal domain"/>
    <property type="match status" value="2"/>
</dbReference>
<comment type="function">
    <text evidence="3">Flagellin is the subunit protein which polymerizes to form the filaments of bacterial flagella.</text>
</comment>